<name>A0A2N7L327_9GAMM</name>
<proteinExistence type="predicted"/>
<sequence>MTEFYIDLNDNDSFMCSSDNTIYDNPVHLCVCESCGYRTDFEHVSDSFSLKRKNYDLSITYDGYYVASLKLKETVERKSLKGIEFIQLKEEPDFFVMFVRNVVCFDMEKRNSRRINLCSNCGNYESIVGATPAFLIEKLPSDICRSDVMFGSGNGKDPLLFSSQYFADIVEKEKLKGIKFEPVRT</sequence>
<evidence type="ECO:0000313" key="2">
    <source>
        <dbReference type="Proteomes" id="UP000235387"/>
    </source>
</evidence>
<dbReference type="AlphaFoldDB" id="A0A2N7L327"/>
<dbReference type="EMBL" id="MDAL01000071">
    <property type="protein sequence ID" value="PMN87339.1"/>
    <property type="molecule type" value="Genomic_DNA"/>
</dbReference>
<organism evidence="1 2">
    <name type="scientific">Enterovibrio norvegicus</name>
    <dbReference type="NCBI Taxonomy" id="188144"/>
    <lineage>
        <taxon>Bacteria</taxon>
        <taxon>Pseudomonadati</taxon>
        <taxon>Pseudomonadota</taxon>
        <taxon>Gammaproteobacteria</taxon>
        <taxon>Vibrionales</taxon>
        <taxon>Vibrionaceae</taxon>
        <taxon>Enterovibrio</taxon>
    </lineage>
</organism>
<protein>
    <submittedName>
        <fullName evidence="1">Uncharacterized protein</fullName>
    </submittedName>
</protein>
<dbReference type="RefSeq" id="WP_102392332.1">
    <property type="nucleotide sequence ID" value="NZ_MDAL01000071.1"/>
</dbReference>
<evidence type="ECO:0000313" key="1">
    <source>
        <dbReference type="EMBL" id="PMN87339.1"/>
    </source>
</evidence>
<gene>
    <name evidence="1" type="ORF">BCT23_08245</name>
</gene>
<accession>A0A2N7L327</accession>
<reference evidence="2" key="1">
    <citation type="submission" date="2016-07" db="EMBL/GenBank/DDBJ databases">
        <title>Nontailed viruses are major unrecognized killers of bacteria in the ocean.</title>
        <authorList>
            <person name="Kauffman K."/>
            <person name="Hussain F."/>
            <person name="Yang J."/>
            <person name="Arevalo P."/>
            <person name="Brown J."/>
            <person name="Cutler M."/>
            <person name="Kelly L."/>
            <person name="Polz M.F."/>
        </authorList>
    </citation>
    <scope>NUCLEOTIDE SEQUENCE [LARGE SCALE GENOMIC DNA]</scope>
    <source>
        <strain evidence="2">10N.261.45.A10</strain>
    </source>
</reference>
<comment type="caution">
    <text evidence="1">The sequence shown here is derived from an EMBL/GenBank/DDBJ whole genome shotgun (WGS) entry which is preliminary data.</text>
</comment>
<dbReference type="Proteomes" id="UP000235387">
    <property type="component" value="Unassembled WGS sequence"/>
</dbReference>